<keyword evidence="5 6" id="KW-0472">Membrane</keyword>
<evidence type="ECO:0000256" key="2">
    <source>
        <dbReference type="ARBA" id="ARBA00010350"/>
    </source>
</evidence>
<proteinExistence type="inferred from homology"/>
<dbReference type="OrthoDB" id="9793828at2"/>
<reference evidence="7 8" key="1">
    <citation type="journal article" date="2018" name="Genome Biol. Evol.">
        <title>Cladogenesis and Genomic Streamlining in Extracellular Endosymbionts of Tropical Stink Bugs.</title>
        <authorList>
            <person name="Otero-Bravo A."/>
            <person name="Goffredi S."/>
            <person name="Sabree Z.L."/>
        </authorList>
    </citation>
    <scope>NUCLEOTIDE SEQUENCE [LARGE SCALE GENOMIC DNA]</scope>
    <source>
        <strain evidence="7 8">SoEL</strain>
    </source>
</reference>
<feature type="transmembrane region" description="Helical" evidence="6">
    <location>
        <begin position="205"/>
        <end position="228"/>
    </location>
</feature>
<feature type="transmembrane region" description="Helical" evidence="6">
    <location>
        <begin position="90"/>
        <end position="108"/>
    </location>
</feature>
<dbReference type="EMBL" id="PDKU01000001">
    <property type="protein sequence ID" value="PPI86893.1"/>
    <property type="molecule type" value="Genomic_DNA"/>
</dbReference>
<evidence type="ECO:0008006" key="9">
    <source>
        <dbReference type="Google" id="ProtNLM"/>
    </source>
</evidence>
<protein>
    <recommendedName>
        <fullName evidence="9">Inner membrane protein YbhL</fullName>
    </recommendedName>
</protein>
<dbReference type="PANTHER" id="PTHR23291:SF50">
    <property type="entry name" value="PROTEIN LIFEGUARD 4"/>
    <property type="match status" value="1"/>
</dbReference>
<evidence type="ECO:0000256" key="3">
    <source>
        <dbReference type="ARBA" id="ARBA00022692"/>
    </source>
</evidence>
<feature type="transmembrane region" description="Helical" evidence="6">
    <location>
        <begin position="114"/>
        <end position="132"/>
    </location>
</feature>
<evidence type="ECO:0000256" key="6">
    <source>
        <dbReference type="RuleBase" id="RU004379"/>
    </source>
</evidence>
<gene>
    <name evidence="7" type="ORF">CRV10_01405</name>
</gene>
<feature type="transmembrane region" description="Helical" evidence="6">
    <location>
        <begin position="167"/>
        <end position="185"/>
    </location>
</feature>
<comment type="caution">
    <text evidence="7">The sequence shown here is derived from an EMBL/GenBank/DDBJ whole genome shotgun (WGS) entry which is preliminary data.</text>
</comment>
<dbReference type="Pfam" id="PF01027">
    <property type="entry name" value="Bax1-I"/>
    <property type="match status" value="1"/>
</dbReference>
<dbReference type="Proteomes" id="UP000296144">
    <property type="component" value="Unassembled WGS sequence"/>
</dbReference>
<dbReference type="PANTHER" id="PTHR23291">
    <property type="entry name" value="BAX INHIBITOR-RELATED"/>
    <property type="match status" value="1"/>
</dbReference>
<evidence type="ECO:0000256" key="4">
    <source>
        <dbReference type="ARBA" id="ARBA00022989"/>
    </source>
</evidence>
<comment type="subcellular location">
    <subcellularLocation>
        <location evidence="1">Membrane</location>
        <topology evidence="1">Multi-pass membrane protein</topology>
    </subcellularLocation>
</comment>
<feature type="transmembrane region" description="Helical" evidence="6">
    <location>
        <begin position="144"/>
        <end position="161"/>
    </location>
</feature>
<evidence type="ECO:0000256" key="1">
    <source>
        <dbReference type="ARBA" id="ARBA00004141"/>
    </source>
</evidence>
<dbReference type="AlphaFoldDB" id="A0A2P5SX56"/>
<dbReference type="RefSeq" id="WP_136130056.1">
    <property type="nucleotide sequence ID" value="NZ_PDKU01000001.1"/>
</dbReference>
<organism evidence="7 8">
    <name type="scientific">Candidatus Pantoea edessiphila</name>
    <dbReference type="NCBI Taxonomy" id="2044610"/>
    <lineage>
        <taxon>Bacteria</taxon>
        <taxon>Pseudomonadati</taxon>
        <taxon>Pseudomonadota</taxon>
        <taxon>Gammaproteobacteria</taxon>
        <taxon>Enterobacterales</taxon>
        <taxon>Erwiniaceae</taxon>
        <taxon>Pantoea</taxon>
    </lineage>
</organism>
<evidence type="ECO:0000256" key="5">
    <source>
        <dbReference type="ARBA" id="ARBA00023136"/>
    </source>
</evidence>
<dbReference type="InterPro" id="IPR006214">
    <property type="entry name" value="Bax_inhibitor_1-related"/>
</dbReference>
<accession>A0A2P5SX56</accession>
<evidence type="ECO:0000313" key="7">
    <source>
        <dbReference type="EMBL" id="PPI86893.1"/>
    </source>
</evidence>
<feature type="transmembrane region" description="Helical" evidence="6">
    <location>
        <begin position="21"/>
        <end position="44"/>
    </location>
</feature>
<keyword evidence="4 6" id="KW-1133">Transmembrane helix</keyword>
<name>A0A2P5SX56_9GAMM</name>
<evidence type="ECO:0000313" key="8">
    <source>
        <dbReference type="Proteomes" id="UP000296144"/>
    </source>
</evidence>
<keyword evidence="8" id="KW-1185">Reference proteome</keyword>
<keyword evidence="3 6" id="KW-0812">Transmembrane</keyword>
<dbReference type="GO" id="GO:0005886">
    <property type="term" value="C:plasma membrane"/>
    <property type="evidence" value="ECO:0007669"/>
    <property type="project" value="TreeGrafter"/>
</dbReference>
<dbReference type="CDD" id="cd10432">
    <property type="entry name" value="BI-1-like_bacterial"/>
    <property type="match status" value="1"/>
</dbReference>
<comment type="similarity">
    <text evidence="2 6">Belongs to the BI1 family.</text>
</comment>
<sequence>MNRYFETGSISQQSSRELQTYMAQVYGWMTCGLILTSCVAWLTAHKPILTEFILNDRNTVLGLIAIQLFLTCLISNSITKLSGAATTGMFMLYSMITGLVMSHIFLVYSSLSIAIIFCVAATMFGLMSLYGYTTNRDLSNFNNILLMALIGVLVASLINFLLKSSMLMWLITYISTLLFVALTAYDTQKIKILGNQVDINDSENLRCISILGAFTIYLDFINLFTVLLRIGGDRNKQL</sequence>
<feature type="transmembrane region" description="Helical" evidence="6">
    <location>
        <begin position="59"/>
        <end position="78"/>
    </location>
</feature>